<sequence length="137" mass="15296">MSLFVLPKSLRPGTDLMSKAIIHDPTIINIIRTTLSNIQNDYLVGNPEWDNGSRSDVVLEAKSSVLNLPPIIIEVQHTVNSLFMKRVINYSLEAFNRHKLDPIVLIICTDTLSDSVAKDVKTSDIPACYDFPSTVWA</sequence>
<proteinExistence type="predicted"/>
<evidence type="ECO:0000313" key="2">
    <source>
        <dbReference type="Proteomes" id="UP000603453"/>
    </source>
</evidence>
<evidence type="ECO:0000313" key="1">
    <source>
        <dbReference type="EMBL" id="KAG2193320.1"/>
    </source>
</evidence>
<comment type="caution">
    <text evidence="1">The sequence shown here is derived from an EMBL/GenBank/DDBJ whole genome shotgun (WGS) entry which is preliminary data.</text>
</comment>
<protein>
    <submittedName>
        <fullName evidence="1">Uncharacterized protein</fullName>
    </submittedName>
</protein>
<keyword evidence="2" id="KW-1185">Reference proteome</keyword>
<name>A0A8H7QKG2_9FUNG</name>
<organism evidence="1 2">
    <name type="scientific">Mucor saturninus</name>
    <dbReference type="NCBI Taxonomy" id="64648"/>
    <lineage>
        <taxon>Eukaryota</taxon>
        <taxon>Fungi</taxon>
        <taxon>Fungi incertae sedis</taxon>
        <taxon>Mucoromycota</taxon>
        <taxon>Mucoromycotina</taxon>
        <taxon>Mucoromycetes</taxon>
        <taxon>Mucorales</taxon>
        <taxon>Mucorineae</taxon>
        <taxon>Mucoraceae</taxon>
        <taxon>Mucor</taxon>
    </lineage>
</organism>
<feature type="non-terminal residue" evidence="1">
    <location>
        <position position="137"/>
    </location>
</feature>
<reference evidence="1" key="1">
    <citation type="submission" date="2020-12" db="EMBL/GenBank/DDBJ databases">
        <title>Metabolic potential, ecology and presence of endohyphal bacteria is reflected in genomic diversity of Mucoromycotina.</title>
        <authorList>
            <person name="Muszewska A."/>
            <person name="Okrasinska A."/>
            <person name="Steczkiewicz K."/>
            <person name="Drgas O."/>
            <person name="Orlowska M."/>
            <person name="Perlinska-Lenart U."/>
            <person name="Aleksandrzak-Piekarczyk T."/>
            <person name="Szatraj K."/>
            <person name="Zielenkiewicz U."/>
            <person name="Pilsyk S."/>
            <person name="Malc E."/>
            <person name="Mieczkowski P."/>
            <person name="Kruszewska J.S."/>
            <person name="Biernat P."/>
            <person name="Pawlowska J."/>
        </authorList>
    </citation>
    <scope>NUCLEOTIDE SEQUENCE</scope>
    <source>
        <strain evidence="1">WA0000017839</strain>
    </source>
</reference>
<gene>
    <name evidence="1" type="ORF">INT47_005633</name>
</gene>
<accession>A0A8H7QKG2</accession>
<dbReference type="AlphaFoldDB" id="A0A8H7QKG2"/>
<dbReference type="Proteomes" id="UP000603453">
    <property type="component" value="Unassembled WGS sequence"/>
</dbReference>
<dbReference type="OrthoDB" id="2283182at2759"/>
<dbReference type="EMBL" id="JAEPRD010000240">
    <property type="protein sequence ID" value="KAG2193320.1"/>
    <property type="molecule type" value="Genomic_DNA"/>
</dbReference>